<dbReference type="Gene3D" id="3.40.525.10">
    <property type="entry name" value="CRAL-TRIO lipid binding domain"/>
    <property type="match status" value="1"/>
</dbReference>
<dbReference type="InterPro" id="IPR011074">
    <property type="entry name" value="CRAL/TRIO_N_dom"/>
</dbReference>
<dbReference type="PRINTS" id="PR00180">
    <property type="entry name" value="CRETINALDHBP"/>
</dbReference>
<evidence type="ECO:0000259" key="1">
    <source>
        <dbReference type="PROSITE" id="PS50191"/>
    </source>
</evidence>
<dbReference type="SUPFAM" id="SSF46938">
    <property type="entry name" value="CRAL/TRIO N-terminal domain"/>
    <property type="match status" value="1"/>
</dbReference>
<protein>
    <recommendedName>
        <fullName evidence="1">CRAL-TRIO domain-containing protein</fullName>
    </recommendedName>
</protein>
<dbReference type="SMART" id="SM01100">
    <property type="entry name" value="CRAL_TRIO_N"/>
    <property type="match status" value="1"/>
</dbReference>
<dbReference type="CDD" id="cd00170">
    <property type="entry name" value="SEC14"/>
    <property type="match status" value="1"/>
</dbReference>
<name>A0AAQ4EJX9_AMBAM</name>
<dbReference type="Pfam" id="PF00650">
    <property type="entry name" value="CRAL_TRIO"/>
    <property type="match status" value="1"/>
</dbReference>
<dbReference type="Proteomes" id="UP001321473">
    <property type="component" value="Unassembled WGS sequence"/>
</dbReference>
<dbReference type="PANTHER" id="PTHR10174:SF130">
    <property type="entry name" value="ALPHA-TOCOPHEROL TRANSFER PROTEIN-LIKE"/>
    <property type="match status" value="1"/>
</dbReference>
<dbReference type="InterPro" id="IPR036273">
    <property type="entry name" value="CRAL/TRIO_N_dom_sf"/>
</dbReference>
<sequence length="310" mass="36168">MSGVYTKKCVDDEQDTSKGALPFKLQRIAEEELGETPTRRHEMLAKLKDLLSEEEDLNARNDDQFLLRFLRVRKYNLGAALHTIRNYYRIRNTSGPVFRDFQPSKVSPATRRLMMVMPETDVHGRPILLFKPGSWILDETSHVDMHRALMLCLEYLAKNPVTQTLGMVILFDYAGFTPEKLLAFNMGLLRRGVEYLQDCMPMRLEAVHTVRQGLAFDMFFTLIKPFLKTKLIQRFRLYGEKFEDLHKEIPPYILSEEYGGQAPSPDFEGFWGELEELQEEYKENSVYGYIRSYTEDFATDAEIEKEVTFL</sequence>
<dbReference type="PANTHER" id="PTHR10174">
    <property type="entry name" value="ALPHA-TOCOPHEROL TRANSFER PROTEIN-RELATED"/>
    <property type="match status" value="1"/>
</dbReference>
<evidence type="ECO:0000313" key="3">
    <source>
        <dbReference type="Proteomes" id="UP001321473"/>
    </source>
</evidence>
<organism evidence="2 3">
    <name type="scientific">Amblyomma americanum</name>
    <name type="common">Lone star tick</name>
    <dbReference type="NCBI Taxonomy" id="6943"/>
    <lineage>
        <taxon>Eukaryota</taxon>
        <taxon>Metazoa</taxon>
        <taxon>Ecdysozoa</taxon>
        <taxon>Arthropoda</taxon>
        <taxon>Chelicerata</taxon>
        <taxon>Arachnida</taxon>
        <taxon>Acari</taxon>
        <taxon>Parasitiformes</taxon>
        <taxon>Ixodida</taxon>
        <taxon>Ixodoidea</taxon>
        <taxon>Ixodidae</taxon>
        <taxon>Amblyomminae</taxon>
        <taxon>Amblyomma</taxon>
    </lineage>
</organism>
<evidence type="ECO:0000313" key="2">
    <source>
        <dbReference type="EMBL" id="KAK8775047.1"/>
    </source>
</evidence>
<dbReference type="Gene3D" id="1.20.5.1200">
    <property type="entry name" value="Alpha-tocopherol transfer"/>
    <property type="match status" value="1"/>
</dbReference>
<reference evidence="2 3" key="1">
    <citation type="journal article" date="2023" name="Arcadia Sci">
        <title>De novo assembly of a long-read Amblyomma americanum tick genome.</title>
        <authorList>
            <person name="Chou S."/>
            <person name="Poskanzer K.E."/>
            <person name="Rollins M."/>
            <person name="Thuy-Boun P.S."/>
        </authorList>
    </citation>
    <scope>NUCLEOTIDE SEQUENCE [LARGE SCALE GENOMIC DNA]</scope>
    <source>
        <strain evidence="2">F_SG_1</strain>
        <tissue evidence="2">Salivary glands</tissue>
    </source>
</reference>
<dbReference type="PROSITE" id="PS50191">
    <property type="entry name" value="CRAL_TRIO"/>
    <property type="match status" value="1"/>
</dbReference>
<proteinExistence type="predicted"/>
<dbReference type="SMART" id="SM00516">
    <property type="entry name" value="SEC14"/>
    <property type="match status" value="1"/>
</dbReference>
<dbReference type="AlphaFoldDB" id="A0AAQ4EJX9"/>
<gene>
    <name evidence="2" type="ORF">V5799_010421</name>
</gene>
<dbReference type="SUPFAM" id="SSF52087">
    <property type="entry name" value="CRAL/TRIO domain"/>
    <property type="match status" value="1"/>
</dbReference>
<dbReference type="EMBL" id="JARKHS020014622">
    <property type="protein sequence ID" value="KAK8775047.1"/>
    <property type="molecule type" value="Genomic_DNA"/>
</dbReference>
<dbReference type="InterPro" id="IPR036865">
    <property type="entry name" value="CRAL-TRIO_dom_sf"/>
</dbReference>
<accession>A0AAQ4EJX9</accession>
<comment type="caution">
    <text evidence="2">The sequence shown here is derived from an EMBL/GenBank/DDBJ whole genome shotgun (WGS) entry which is preliminary data.</text>
</comment>
<feature type="domain" description="CRAL-TRIO" evidence="1">
    <location>
        <begin position="94"/>
        <end position="266"/>
    </location>
</feature>
<dbReference type="GO" id="GO:1902936">
    <property type="term" value="F:phosphatidylinositol bisphosphate binding"/>
    <property type="evidence" value="ECO:0007669"/>
    <property type="project" value="TreeGrafter"/>
</dbReference>
<dbReference type="InterPro" id="IPR001251">
    <property type="entry name" value="CRAL-TRIO_dom"/>
</dbReference>
<keyword evidence="3" id="KW-1185">Reference proteome</keyword>
<dbReference type="GO" id="GO:0016020">
    <property type="term" value="C:membrane"/>
    <property type="evidence" value="ECO:0007669"/>
    <property type="project" value="TreeGrafter"/>
</dbReference>
<dbReference type="Gene3D" id="1.10.8.20">
    <property type="entry name" value="N-terminal domain of phosphatidylinositol transfer protein sec14p"/>
    <property type="match status" value="1"/>
</dbReference>